<feature type="region of interest" description="Disordered" evidence="1">
    <location>
        <begin position="1"/>
        <end position="328"/>
    </location>
</feature>
<feature type="non-terminal residue" evidence="2">
    <location>
        <position position="328"/>
    </location>
</feature>
<organism evidence="2 3">
    <name type="scientific">Streptomyces botrytidirepellens</name>
    <dbReference type="NCBI Taxonomy" id="2486417"/>
    <lineage>
        <taxon>Bacteria</taxon>
        <taxon>Bacillati</taxon>
        <taxon>Actinomycetota</taxon>
        <taxon>Actinomycetes</taxon>
        <taxon>Kitasatosporales</taxon>
        <taxon>Streptomycetaceae</taxon>
        <taxon>Streptomyces</taxon>
    </lineage>
</organism>
<name>A0A3M8T9T8_9ACTN</name>
<gene>
    <name evidence="2" type="ORF">EEJ42_40745</name>
</gene>
<reference evidence="2 3" key="1">
    <citation type="submission" date="2018-11" db="EMBL/GenBank/DDBJ databases">
        <title>The Potential of Streptomyces as Biocontrol Agents against the Tomato grey mould, Botrytis cinerea (Gray mold) Frontiers in Microbiology.</title>
        <authorList>
            <person name="Li D."/>
        </authorList>
    </citation>
    <scope>NUCLEOTIDE SEQUENCE [LARGE SCALE GENOMIC DNA]</scope>
    <source>
        <strain evidence="2 3">NEAU-LD23</strain>
    </source>
</reference>
<evidence type="ECO:0000313" key="3">
    <source>
        <dbReference type="Proteomes" id="UP000275401"/>
    </source>
</evidence>
<dbReference type="Proteomes" id="UP000275401">
    <property type="component" value="Unassembled WGS sequence"/>
</dbReference>
<feature type="compositionally biased region" description="Low complexity" evidence="1">
    <location>
        <begin position="260"/>
        <end position="274"/>
    </location>
</feature>
<proteinExistence type="predicted"/>
<evidence type="ECO:0000313" key="2">
    <source>
        <dbReference type="EMBL" id="RNF90369.1"/>
    </source>
</evidence>
<evidence type="ECO:0000256" key="1">
    <source>
        <dbReference type="SAM" id="MobiDB-lite"/>
    </source>
</evidence>
<dbReference type="AlphaFoldDB" id="A0A3M8T9T8"/>
<protein>
    <submittedName>
        <fullName evidence="2">Uncharacterized protein</fullName>
    </submittedName>
</protein>
<feature type="compositionally biased region" description="Basic and acidic residues" evidence="1">
    <location>
        <begin position="316"/>
        <end position="328"/>
    </location>
</feature>
<dbReference type="EMBL" id="RIBZ01000796">
    <property type="protein sequence ID" value="RNF90369.1"/>
    <property type="molecule type" value="Genomic_DNA"/>
</dbReference>
<feature type="compositionally biased region" description="Low complexity" evidence="1">
    <location>
        <begin position="78"/>
        <end position="101"/>
    </location>
</feature>
<feature type="compositionally biased region" description="Low complexity" evidence="1">
    <location>
        <begin position="206"/>
        <end position="216"/>
    </location>
</feature>
<comment type="caution">
    <text evidence="2">The sequence shown here is derived from an EMBL/GenBank/DDBJ whole genome shotgun (WGS) entry which is preliminary data.</text>
</comment>
<accession>A0A3M8T9T8</accession>
<keyword evidence="3" id="KW-1185">Reference proteome</keyword>
<sequence>MPHGPEYDAESTAFVQLPPDFQFPEPGDPAATGWDPLAAPGTGYTPPPMPGAPSQGGQWQPAEHGGPYGTSGHDHAGHAGASGQSGHAGASGQSGHSGTGHWTMPHTDTGGSGYTYGGHQDPHGAPQWPAPAEDPSGHGGHVPHTGHWPVRTEEPVDDWPLPEGQSHGNGVPVQTSQWTIPVAGDDGVDETGEYRVDDHPGPAAPPYGAQPGHGAPAGPGPVAPGDPGDIGDPQETAQLRLPFGRNARQQQAAPYPPQQQPQQPHADQVPADQAGHSGQWSVPTADEGVDDSGEYAVEGHPGPAARQGAPARRPLRIPDDDAPREHSA</sequence>
<feature type="compositionally biased region" description="Polar residues" evidence="1">
    <location>
        <begin position="166"/>
        <end position="179"/>
    </location>
</feature>
<feature type="compositionally biased region" description="Low complexity" evidence="1">
    <location>
        <begin position="301"/>
        <end position="312"/>
    </location>
</feature>